<organism evidence="1 2">
    <name type="scientific">Allacma fusca</name>
    <dbReference type="NCBI Taxonomy" id="39272"/>
    <lineage>
        <taxon>Eukaryota</taxon>
        <taxon>Metazoa</taxon>
        <taxon>Ecdysozoa</taxon>
        <taxon>Arthropoda</taxon>
        <taxon>Hexapoda</taxon>
        <taxon>Collembola</taxon>
        <taxon>Symphypleona</taxon>
        <taxon>Sminthuridae</taxon>
        <taxon>Allacma</taxon>
    </lineage>
</organism>
<dbReference type="AlphaFoldDB" id="A0A8J2JKX9"/>
<reference evidence="1" key="1">
    <citation type="submission" date="2021-06" db="EMBL/GenBank/DDBJ databases">
        <authorList>
            <person name="Hodson N. C."/>
            <person name="Mongue J. A."/>
            <person name="Jaron S. K."/>
        </authorList>
    </citation>
    <scope>NUCLEOTIDE SEQUENCE</scope>
</reference>
<sequence>MDALVLGGKDIRNLPHEERLELC</sequence>
<proteinExistence type="predicted"/>
<feature type="non-terminal residue" evidence="1">
    <location>
        <position position="1"/>
    </location>
</feature>
<comment type="caution">
    <text evidence="1">The sequence shown here is derived from an EMBL/GenBank/DDBJ whole genome shotgun (WGS) entry which is preliminary data.</text>
</comment>
<keyword evidence="2" id="KW-1185">Reference proteome</keyword>
<accession>A0A8J2JKX9</accession>
<protein>
    <submittedName>
        <fullName evidence="1">Uncharacterized protein</fullName>
    </submittedName>
</protein>
<name>A0A8J2JKX9_9HEXA</name>
<dbReference type="Proteomes" id="UP000708208">
    <property type="component" value="Unassembled WGS sequence"/>
</dbReference>
<gene>
    <name evidence="1" type="ORF">AFUS01_LOCUS9794</name>
</gene>
<evidence type="ECO:0000313" key="1">
    <source>
        <dbReference type="EMBL" id="CAG7720522.1"/>
    </source>
</evidence>
<evidence type="ECO:0000313" key="2">
    <source>
        <dbReference type="Proteomes" id="UP000708208"/>
    </source>
</evidence>
<dbReference type="EMBL" id="CAJVCH010071348">
    <property type="protein sequence ID" value="CAG7720522.1"/>
    <property type="molecule type" value="Genomic_DNA"/>
</dbReference>